<protein>
    <submittedName>
        <fullName evidence="2">Uncharacterized protein</fullName>
    </submittedName>
</protein>
<evidence type="ECO:0000313" key="2">
    <source>
        <dbReference type="EMBL" id="ATZ30853.1"/>
    </source>
</evidence>
<organism evidence="2 3">
    <name type="scientific">Escherichia coli</name>
    <dbReference type="NCBI Taxonomy" id="562"/>
    <lineage>
        <taxon>Bacteria</taxon>
        <taxon>Pseudomonadati</taxon>
        <taxon>Pseudomonadota</taxon>
        <taxon>Gammaproteobacteria</taxon>
        <taxon>Enterobacterales</taxon>
        <taxon>Enterobacteriaceae</taxon>
        <taxon>Escherichia</taxon>
    </lineage>
</organism>
<evidence type="ECO:0000313" key="3">
    <source>
        <dbReference type="Proteomes" id="UP000236551"/>
    </source>
</evidence>
<sequence>MAEPSTITVSSVAGAAKAAEGNSANAMQPASSDGLVLA</sequence>
<accession>A0A2H4TMT1</accession>
<reference evidence="2 3" key="1">
    <citation type="submission" date="2017-11" db="EMBL/GenBank/DDBJ databases">
        <title>Escherichia coli CV839-15 Genome sequencing and assembly.</title>
        <authorList>
            <person name="Li Z."/>
            <person name="Song N."/>
            <person name="Li W."/>
            <person name="Philip H.R."/>
            <person name="Bu Z."/>
            <person name="Siguo L."/>
        </authorList>
    </citation>
    <scope>NUCLEOTIDE SEQUENCE [LARGE SCALE GENOMIC DNA]</scope>
    <source>
        <strain evidence="2 3">CV839-15</strain>
    </source>
</reference>
<dbReference type="EMBL" id="CP024978">
    <property type="protein sequence ID" value="ATZ30853.1"/>
    <property type="molecule type" value="Genomic_DNA"/>
</dbReference>
<proteinExistence type="predicted"/>
<dbReference type="AlphaFoldDB" id="A0A2H4TMT1"/>
<name>A0A2H4TMT1_ECOLX</name>
<feature type="region of interest" description="Disordered" evidence="1">
    <location>
        <begin position="19"/>
        <end position="38"/>
    </location>
</feature>
<dbReference type="Proteomes" id="UP000236551">
    <property type="component" value="Chromosome"/>
</dbReference>
<gene>
    <name evidence="2" type="ORF">CV83915_00481</name>
</gene>
<evidence type="ECO:0000256" key="1">
    <source>
        <dbReference type="SAM" id="MobiDB-lite"/>
    </source>
</evidence>